<feature type="domain" description="BFN" evidence="1">
    <location>
        <begin position="3"/>
        <end position="135"/>
    </location>
</feature>
<proteinExistence type="predicted"/>
<dbReference type="InterPro" id="IPR036104">
    <property type="entry name" value="BFN_sf"/>
</dbReference>
<keyword evidence="3" id="KW-1185">Reference proteome</keyword>
<dbReference type="GO" id="GO:0004518">
    <property type="term" value="F:nuclease activity"/>
    <property type="evidence" value="ECO:0007669"/>
    <property type="project" value="InterPro"/>
</dbReference>
<comment type="caution">
    <text evidence="2">The sequence shown here is derived from an EMBL/GenBank/DDBJ whole genome shotgun (WGS) entry which is preliminary data.</text>
</comment>
<dbReference type="PANTHER" id="PTHR15160">
    <property type="entry name" value="VON HIPPEL-LINDAU PROTEIN"/>
    <property type="match status" value="1"/>
</dbReference>
<dbReference type="EMBL" id="JADWYR010000001">
    <property type="protein sequence ID" value="MBG9374687.1"/>
    <property type="molecule type" value="Genomic_DNA"/>
</dbReference>
<name>A0A931E222_9BACT</name>
<dbReference type="SUPFAM" id="SSF103256">
    <property type="entry name" value="Hypothetical protein TM0160"/>
    <property type="match status" value="1"/>
</dbReference>
<organism evidence="2 3">
    <name type="scientific">Panacibacter microcysteis</name>
    <dbReference type="NCBI Taxonomy" id="2793269"/>
    <lineage>
        <taxon>Bacteria</taxon>
        <taxon>Pseudomonadati</taxon>
        <taxon>Bacteroidota</taxon>
        <taxon>Chitinophagia</taxon>
        <taxon>Chitinophagales</taxon>
        <taxon>Chitinophagaceae</taxon>
        <taxon>Panacibacter</taxon>
    </lineage>
</organism>
<dbReference type="InterPro" id="IPR003729">
    <property type="entry name" value="Bi_nuclease_dom"/>
</dbReference>
<dbReference type="Gene3D" id="3.10.690.10">
    <property type="entry name" value="Bifunctional nuclease domain"/>
    <property type="match status" value="1"/>
</dbReference>
<accession>A0A931E222</accession>
<evidence type="ECO:0000313" key="2">
    <source>
        <dbReference type="EMBL" id="MBG9374687.1"/>
    </source>
</evidence>
<reference evidence="2" key="1">
    <citation type="submission" date="2020-11" db="EMBL/GenBank/DDBJ databases">
        <title>Bacterial whole genome sequence for Panacibacter sp. DH6.</title>
        <authorList>
            <person name="Le V."/>
            <person name="Ko S."/>
            <person name="Ahn C.-Y."/>
            <person name="Oh H.-M."/>
        </authorList>
    </citation>
    <scope>NUCLEOTIDE SEQUENCE</scope>
    <source>
        <strain evidence="2">DH6</strain>
    </source>
</reference>
<dbReference type="Pfam" id="PF02577">
    <property type="entry name" value="BFN_dom"/>
    <property type="match status" value="1"/>
</dbReference>
<evidence type="ECO:0000313" key="3">
    <source>
        <dbReference type="Proteomes" id="UP000628448"/>
    </source>
</evidence>
<dbReference type="Proteomes" id="UP000628448">
    <property type="component" value="Unassembled WGS sequence"/>
</dbReference>
<sequence length="194" mass="21913">MKKIELEIVALSHSITQTHSYAVVLGEVNGLRRLPIVIGGFEAQAIAVALERMQPSRPLTHDLMKNFMNAFNVELMEIVINDLQEGIFYSKLICISEHDTVEIDSRTSDALALAVRFGCPIYTYDNILESAGILMEDNNKKKSSDIPVEEVSETSREELSKMSLEELNTLLNDVLEQEDYIKAIAIRDEINKRK</sequence>
<dbReference type="PROSITE" id="PS51658">
    <property type="entry name" value="BFN"/>
    <property type="match status" value="1"/>
</dbReference>
<protein>
    <submittedName>
        <fullName evidence="2">Bifunctional nuclease family protein</fullName>
    </submittedName>
</protein>
<gene>
    <name evidence="2" type="ORF">I5907_00445</name>
</gene>
<dbReference type="AlphaFoldDB" id="A0A931E222"/>
<dbReference type="PANTHER" id="PTHR15160:SF1">
    <property type="entry name" value="VON HIPPEL-LINDAU DISEASE TUMOR SUPPRESSOR"/>
    <property type="match status" value="1"/>
</dbReference>
<evidence type="ECO:0000259" key="1">
    <source>
        <dbReference type="PROSITE" id="PS51658"/>
    </source>
</evidence>
<dbReference type="RefSeq" id="WP_196988784.1">
    <property type="nucleotide sequence ID" value="NZ_JADWYR010000001.1"/>
</dbReference>